<dbReference type="EMBL" id="JAHUTI010055511">
    <property type="protein sequence ID" value="MED6250193.1"/>
    <property type="molecule type" value="Genomic_DNA"/>
</dbReference>
<accession>A0ABU7BIR9</accession>
<evidence type="ECO:0008006" key="4">
    <source>
        <dbReference type="Google" id="ProtNLM"/>
    </source>
</evidence>
<name>A0ABU7BIR9_9TELE</name>
<comment type="caution">
    <text evidence="2">The sequence shown here is derived from an EMBL/GenBank/DDBJ whole genome shotgun (WGS) entry which is preliminary data.</text>
</comment>
<dbReference type="Proteomes" id="UP001345963">
    <property type="component" value="Unassembled WGS sequence"/>
</dbReference>
<gene>
    <name evidence="2" type="ORF">ATANTOWER_026632</name>
</gene>
<organism evidence="2 3">
    <name type="scientific">Ataeniobius toweri</name>
    <dbReference type="NCBI Taxonomy" id="208326"/>
    <lineage>
        <taxon>Eukaryota</taxon>
        <taxon>Metazoa</taxon>
        <taxon>Chordata</taxon>
        <taxon>Craniata</taxon>
        <taxon>Vertebrata</taxon>
        <taxon>Euteleostomi</taxon>
        <taxon>Actinopterygii</taxon>
        <taxon>Neopterygii</taxon>
        <taxon>Teleostei</taxon>
        <taxon>Neoteleostei</taxon>
        <taxon>Acanthomorphata</taxon>
        <taxon>Ovalentaria</taxon>
        <taxon>Atherinomorphae</taxon>
        <taxon>Cyprinodontiformes</taxon>
        <taxon>Goodeidae</taxon>
        <taxon>Ataeniobius</taxon>
    </lineage>
</organism>
<evidence type="ECO:0000256" key="1">
    <source>
        <dbReference type="SAM" id="SignalP"/>
    </source>
</evidence>
<proteinExistence type="predicted"/>
<evidence type="ECO:0000313" key="2">
    <source>
        <dbReference type="EMBL" id="MED6250193.1"/>
    </source>
</evidence>
<sequence>MHVSAGKMPWISFKMSVLVLLFFSRANMFLHPDSGATEALLPLTWEQCNMRFLSCHSFLSRLSLCSQNDQSVNTMFQCIHFCTHFIYFVTLQTFSATSFRQTCLL</sequence>
<reference evidence="2 3" key="1">
    <citation type="submission" date="2021-07" db="EMBL/GenBank/DDBJ databases">
        <authorList>
            <person name="Palmer J.M."/>
        </authorList>
    </citation>
    <scope>NUCLEOTIDE SEQUENCE [LARGE SCALE GENOMIC DNA]</scope>
    <source>
        <strain evidence="2 3">AT_MEX2019</strain>
        <tissue evidence="2">Muscle</tissue>
    </source>
</reference>
<feature type="signal peptide" evidence="1">
    <location>
        <begin position="1"/>
        <end position="28"/>
    </location>
</feature>
<keyword evidence="1" id="KW-0732">Signal</keyword>
<feature type="chain" id="PRO_5047181024" description="Secreted protein" evidence="1">
    <location>
        <begin position="29"/>
        <end position="105"/>
    </location>
</feature>
<evidence type="ECO:0000313" key="3">
    <source>
        <dbReference type="Proteomes" id="UP001345963"/>
    </source>
</evidence>
<protein>
    <recommendedName>
        <fullName evidence="4">Secreted protein</fullName>
    </recommendedName>
</protein>
<keyword evidence="3" id="KW-1185">Reference proteome</keyword>